<comment type="similarity">
    <text evidence="9">Belongs to the peptidase M16 family.</text>
</comment>
<feature type="domain" description="Peptidase M16 N-terminal" evidence="10">
    <location>
        <begin position="53"/>
        <end position="199"/>
    </location>
</feature>
<dbReference type="GO" id="GO:0006508">
    <property type="term" value="P:proteolysis"/>
    <property type="evidence" value="ECO:0007669"/>
    <property type="project" value="UniProtKB-KW"/>
</dbReference>
<comment type="cofactor">
    <cofactor evidence="1">
        <name>Zn(2+)</name>
        <dbReference type="ChEBI" id="CHEBI:29105"/>
    </cofactor>
</comment>
<keyword evidence="8" id="KW-0496">Mitochondrion</keyword>
<dbReference type="AlphaFoldDB" id="A0A7S2V5V4"/>
<feature type="domain" description="Peptidase M16 C-terminal" evidence="11">
    <location>
        <begin position="205"/>
        <end position="400"/>
    </location>
</feature>
<keyword evidence="3" id="KW-0645">Protease</keyword>
<proteinExistence type="inferred from homology"/>
<dbReference type="PANTHER" id="PTHR11851">
    <property type="entry name" value="METALLOPROTEASE"/>
    <property type="match status" value="1"/>
</dbReference>
<name>A0A7S2V5V4_9STRA</name>
<evidence type="ECO:0000256" key="4">
    <source>
        <dbReference type="ARBA" id="ARBA00022723"/>
    </source>
</evidence>
<evidence type="ECO:0008006" key="13">
    <source>
        <dbReference type="Google" id="ProtNLM"/>
    </source>
</evidence>
<keyword evidence="6" id="KW-0862">Zinc</keyword>
<evidence type="ECO:0000256" key="1">
    <source>
        <dbReference type="ARBA" id="ARBA00001947"/>
    </source>
</evidence>
<keyword evidence="5" id="KW-0378">Hydrolase</keyword>
<dbReference type="PROSITE" id="PS00143">
    <property type="entry name" value="INSULINASE"/>
    <property type="match status" value="1"/>
</dbReference>
<evidence type="ECO:0000259" key="10">
    <source>
        <dbReference type="Pfam" id="PF00675"/>
    </source>
</evidence>
<gene>
    <name evidence="12" type="ORF">FJAP1339_LOCUS11234</name>
</gene>
<evidence type="ECO:0000256" key="8">
    <source>
        <dbReference type="ARBA" id="ARBA00023128"/>
    </source>
</evidence>
<evidence type="ECO:0000256" key="2">
    <source>
        <dbReference type="ARBA" id="ARBA00004173"/>
    </source>
</evidence>
<dbReference type="GO" id="GO:0005739">
    <property type="term" value="C:mitochondrion"/>
    <property type="evidence" value="ECO:0007669"/>
    <property type="project" value="UniProtKB-SubCell"/>
</dbReference>
<dbReference type="GO" id="GO:0004222">
    <property type="term" value="F:metalloendopeptidase activity"/>
    <property type="evidence" value="ECO:0007669"/>
    <property type="project" value="InterPro"/>
</dbReference>
<dbReference type="EMBL" id="HBHR01021991">
    <property type="protein sequence ID" value="CAD9873401.1"/>
    <property type="molecule type" value="Transcribed_RNA"/>
</dbReference>
<evidence type="ECO:0000313" key="12">
    <source>
        <dbReference type="EMBL" id="CAD9873401.1"/>
    </source>
</evidence>
<keyword evidence="7" id="KW-0482">Metalloprotease</keyword>
<sequence>MLRTRLLPVSRLFLSASPQIIGARKFSGNTDFPYYLLNTPATEVTTLPSGLRVASHTCHGETASVGVWIDAGSRYETAQNNGAAHFLEHMFFKGTGKRSQMELEVEIENMGAHLNAYTSREQTVYYAKVFNKDVDKGLDILSDILQRSKLDEAAIKRERDVIMREMEEVGKQQEEVILDYLHEVAYNGTGLGRTILGPEENVRGLSREDLLGYIQTHYTAPRMVVAGAGALEHQELVDMAEHFFSGLPTAADQQNSHYASTDLLILDDPAVFTGSHKLVPGGDGVKEENTHIALAFEGASWTSEWAFPLMILQTIMGSWDRTCGVGKAGDSQFLKRLAHKELCHSYTTFNTCYKDTGLIGLYCVVPHENVRELTLEICDGLMYLCQNVTEEEVTRAKTQLKTNMLMQLDMFSNICEDVGRQMLTYGRRMTPAEIFARIGDVDIHDIQHAANNCFNDRKHALAALVGPVDCVPSYEEIRERTRLR</sequence>
<evidence type="ECO:0000256" key="9">
    <source>
        <dbReference type="RuleBase" id="RU004447"/>
    </source>
</evidence>
<evidence type="ECO:0000259" key="11">
    <source>
        <dbReference type="Pfam" id="PF05193"/>
    </source>
</evidence>
<keyword evidence="4" id="KW-0479">Metal-binding</keyword>
<dbReference type="GO" id="GO:0046872">
    <property type="term" value="F:metal ion binding"/>
    <property type="evidence" value="ECO:0007669"/>
    <property type="project" value="UniProtKB-KW"/>
</dbReference>
<evidence type="ECO:0000256" key="3">
    <source>
        <dbReference type="ARBA" id="ARBA00022670"/>
    </source>
</evidence>
<dbReference type="InterPro" id="IPR011249">
    <property type="entry name" value="Metalloenz_LuxS/M16"/>
</dbReference>
<dbReference type="InterPro" id="IPR011765">
    <property type="entry name" value="Pept_M16_N"/>
</dbReference>
<dbReference type="FunFam" id="3.30.830.10:FF:000002">
    <property type="entry name" value="Mitochondrial-processing peptidase subunit beta"/>
    <property type="match status" value="1"/>
</dbReference>
<comment type="subcellular location">
    <subcellularLocation>
        <location evidence="2">Mitochondrion</location>
    </subcellularLocation>
</comment>
<protein>
    <recommendedName>
        <fullName evidence="13">Mitochondrial-processing peptidase subunit beta</fullName>
    </recommendedName>
</protein>
<dbReference type="PANTHER" id="PTHR11851:SF149">
    <property type="entry name" value="GH01077P"/>
    <property type="match status" value="1"/>
</dbReference>
<reference evidence="12" key="1">
    <citation type="submission" date="2021-01" db="EMBL/GenBank/DDBJ databases">
        <authorList>
            <person name="Corre E."/>
            <person name="Pelletier E."/>
            <person name="Niang G."/>
            <person name="Scheremetjew M."/>
            <person name="Finn R."/>
            <person name="Kale V."/>
            <person name="Holt S."/>
            <person name="Cochrane G."/>
            <person name="Meng A."/>
            <person name="Brown T."/>
            <person name="Cohen L."/>
        </authorList>
    </citation>
    <scope>NUCLEOTIDE SEQUENCE</scope>
    <source>
        <strain evidence="12">CCMP1661</strain>
    </source>
</reference>
<organism evidence="12">
    <name type="scientific">Fibrocapsa japonica</name>
    <dbReference type="NCBI Taxonomy" id="94617"/>
    <lineage>
        <taxon>Eukaryota</taxon>
        <taxon>Sar</taxon>
        <taxon>Stramenopiles</taxon>
        <taxon>Ochrophyta</taxon>
        <taxon>Raphidophyceae</taxon>
        <taxon>Chattonellales</taxon>
        <taxon>Chattonellaceae</taxon>
        <taxon>Fibrocapsa</taxon>
    </lineage>
</organism>
<dbReference type="InterPro" id="IPR050361">
    <property type="entry name" value="MPP/UQCRC_Complex"/>
</dbReference>
<dbReference type="Pfam" id="PF00675">
    <property type="entry name" value="Peptidase_M16"/>
    <property type="match status" value="1"/>
</dbReference>
<dbReference type="Pfam" id="PF05193">
    <property type="entry name" value="Peptidase_M16_C"/>
    <property type="match status" value="1"/>
</dbReference>
<dbReference type="InterPro" id="IPR001431">
    <property type="entry name" value="Pept_M16_Zn_BS"/>
</dbReference>
<evidence type="ECO:0000256" key="6">
    <source>
        <dbReference type="ARBA" id="ARBA00022833"/>
    </source>
</evidence>
<dbReference type="SUPFAM" id="SSF63411">
    <property type="entry name" value="LuxS/MPP-like metallohydrolase"/>
    <property type="match status" value="2"/>
</dbReference>
<accession>A0A7S2V5V4</accession>
<dbReference type="Gene3D" id="3.30.830.10">
    <property type="entry name" value="Metalloenzyme, LuxS/M16 peptidase-like"/>
    <property type="match status" value="2"/>
</dbReference>
<evidence type="ECO:0000256" key="5">
    <source>
        <dbReference type="ARBA" id="ARBA00022801"/>
    </source>
</evidence>
<evidence type="ECO:0000256" key="7">
    <source>
        <dbReference type="ARBA" id="ARBA00023049"/>
    </source>
</evidence>
<dbReference type="InterPro" id="IPR007863">
    <property type="entry name" value="Peptidase_M16_C"/>
</dbReference>